<reference evidence="7" key="1">
    <citation type="submission" date="2022-04" db="EMBL/GenBank/DDBJ databases">
        <authorList>
            <person name="Seo M.-J."/>
        </authorList>
    </citation>
    <scope>NUCLEOTIDE SEQUENCE</scope>
    <source>
        <strain evidence="7">MBLB2552</strain>
    </source>
</reference>
<dbReference type="Gene3D" id="3.40.190.10">
    <property type="entry name" value="Periplasmic binding protein-like II"/>
    <property type="match status" value="1"/>
</dbReference>
<comment type="similarity">
    <text evidence="2">Belongs to the bacterial solute-binding protein 1 family.</text>
</comment>
<feature type="chain" id="PRO_5040793648" evidence="6">
    <location>
        <begin position="29"/>
        <end position="500"/>
    </location>
</feature>
<dbReference type="Pfam" id="PF01547">
    <property type="entry name" value="SBP_bac_1"/>
    <property type="match status" value="1"/>
</dbReference>
<keyword evidence="8" id="KW-1185">Reference proteome</keyword>
<comment type="caution">
    <text evidence="7">The sequence shown here is derived from an EMBL/GenBank/DDBJ whole genome shotgun (WGS) entry which is preliminary data.</text>
</comment>
<dbReference type="PROSITE" id="PS51257">
    <property type="entry name" value="PROKAR_LIPOPROTEIN"/>
    <property type="match status" value="1"/>
</dbReference>
<protein>
    <submittedName>
        <fullName evidence="7">Extracellular solute-binding protein</fullName>
    </submittedName>
</protein>
<evidence type="ECO:0000256" key="3">
    <source>
        <dbReference type="ARBA" id="ARBA00022448"/>
    </source>
</evidence>
<proteinExistence type="inferred from homology"/>
<dbReference type="GO" id="GO:0030313">
    <property type="term" value="C:cell envelope"/>
    <property type="evidence" value="ECO:0007669"/>
    <property type="project" value="UniProtKB-SubCell"/>
</dbReference>
<keyword evidence="4 6" id="KW-0732">Signal</keyword>
<evidence type="ECO:0000256" key="1">
    <source>
        <dbReference type="ARBA" id="ARBA00004196"/>
    </source>
</evidence>
<dbReference type="PANTHER" id="PTHR43649">
    <property type="entry name" value="ARABINOSE-BINDING PROTEIN-RELATED"/>
    <property type="match status" value="1"/>
</dbReference>
<evidence type="ECO:0000256" key="6">
    <source>
        <dbReference type="SAM" id="SignalP"/>
    </source>
</evidence>
<dbReference type="InterPro" id="IPR050490">
    <property type="entry name" value="Bact_solute-bd_prot1"/>
</dbReference>
<evidence type="ECO:0000313" key="7">
    <source>
        <dbReference type="EMBL" id="MCK8487795.1"/>
    </source>
</evidence>
<dbReference type="AlphaFoldDB" id="A0A9X1XXG2"/>
<dbReference type="Proteomes" id="UP001139534">
    <property type="component" value="Unassembled WGS sequence"/>
</dbReference>
<evidence type="ECO:0000256" key="2">
    <source>
        <dbReference type="ARBA" id="ARBA00008520"/>
    </source>
</evidence>
<dbReference type="PANTHER" id="PTHR43649:SF31">
    <property type="entry name" value="SN-GLYCEROL-3-PHOSPHATE-BINDING PERIPLASMIC PROTEIN UGPB"/>
    <property type="match status" value="1"/>
</dbReference>
<dbReference type="EMBL" id="JALPRK010000009">
    <property type="protein sequence ID" value="MCK8487795.1"/>
    <property type="molecule type" value="Genomic_DNA"/>
</dbReference>
<evidence type="ECO:0000256" key="4">
    <source>
        <dbReference type="ARBA" id="ARBA00022729"/>
    </source>
</evidence>
<dbReference type="RefSeq" id="WP_248551888.1">
    <property type="nucleotide sequence ID" value="NZ_JALPRK010000009.1"/>
</dbReference>
<gene>
    <name evidence="7" type="ORF">M0651_11485</name>
</gene>
<feature type="region of interest" description="Disordered" evidence="5">
    <location>
        <begin position="476"/>
        <end position="500"/>
    </location>
</feature>
<evidence type="ECO:0000256" key="5">
    <source>
        <dbReference type="SAM" id="MobiDB-lite"/>
    </source>
</evidence>
<keyword evidence="3" id="KW-0813">Transport</keyword>
<comment type="subcellular location">
    <subcellularLocation>
        <location evidence="1">Cell envelope</location>
    </subcellularLocation>
</comment>
<dbReference type="SUPFAM" id="SSF53850">
    <property type="entry name" value="Periplasmic binding protein-like II"/>
    <property type="match status" value="1"/>
</dbReference>
<name>A0A9X1XXG2_9BACL</name>
<sequence length="500" mass="56154">MRLKKLLSVSLAATLALGLLAGCNGSKAADPEQEKVLRIGVLYGSYDDSYFRQQYTDVYEFTHQNVRIEVVPAIDQSQYRYQDSSQPYVQPDYLDNMKKIMTGSNPVDVVVTDTAVLNQLIKENMVKQLDPLIQEDKFDTTDYVPAVIDGIKDLGEGSLYALTPNFSSSALFYNKKMFTDAGVEPPTDNMTWDDVFNLARRVAKGEGKDRVYGFSFNRYVGNDPFWDMQNSYVNSLQLKTFDDKAETMTVNTPQWTKVWETISKLSKDKVIPDNTSNPMDGSDWSSISSDLFLSGKVAMTIGESYYINEISDANNNASKIKNFKSVDWDVVTLPVHPEKPGVGGNIWLSNTFAINSAAPNADTAWDFIKFINGEDWAKLKSRSNSYEMLARKSYIKPKSGLDYNIQAFYLLKPTPPTDPKQDKLMSEKPGLYSVTDSGRKFFQEVLENKKTPAEALKEWEEKGNKMLQEIKNNPKTQFQEDGTPFVPQEGAAAGGTIIKG</sequence>
<evidence type="ECO:0000313" key="8">
    <source>
        <dbReference type="Proteomes" id="UP001139534"/>
    </source>
</evidence>
<feature type="signal peptide" evidence="6">
    <location>
        <begin position="1"/>
        <end position="28"/>
    </location>
</feature>
<dbReference type="InterPro" id="IPR006059">
    <property type="entry name" value="SBP"/>
</dbReference>
<accession>A0A9X1XXG2</accession>
<organism evidence="7 8">
    <name type="scientific">Paenibacillus mellifer</name>
    <dbReference type="NCBI Taxonomy" id="2937794"/>
    <lineage>
        <taxon>Bacteria</taxon>
        <taxon>Bacillati</taxon>
        <taxon>Bacillota</taxon>
        <taxon>Bacilli</taxon>
        <taxon>Bacillales</taxon>
        <taxon>Paenibacillaceae</taxon>
        <taxon>Paenibacillus</taxon>
    </lineage>
</organism>